<dbReference type="EMBL" id="LLZH01000009">
    <property type="protein sequence ID" value="KUL41811.1"/>
    <property type="molecule type" value="Genomic_DNA"/>
</dbReference>
<accession>A0A0X3VAI9</accession>
<dbReference type="InterPro" id="IPR025184">
    <property type="entry name" value="AadA_C"/>
</dbReference>
<keyword evidence="1" id="KW-0808">Transferase</keyword>
<dbReference type="Pfam" id="PF13427">
    <property type="entry name" value="AadA_C"/>
    <property type="match status" value="1"/>
</dbReference>
<reference evidence="4 5" key="1">
    <citation type="submission" date="2015-10" db="EMBL/GenBank/DDBJ databases">
        <authorList>
            <person name="Gilbert D.G."/>
        </authorList>
    </citation>
    <scope>NUCLEOTIDE SEQUENCE [LARGE SCALE GENOMIC DNA]</scope>
    <source>
        <strain evidence="4 5">NRRL B-16712</strain>
    </source>
</reference>
<dbReference type="Gene3D" id="3.30.460.10">
    <property type="entry name" value="Beta Polymerase, domain 2"/>
    <property type="match status" value="1"/>
</dbReference>
<dbReference type="SUPFAM" id="SSF81301">
    <property type="entry name" value="Nucleotidyltransferase"/>
    <property type="match status" value="1"/>
</dbReference>
<feature type="non-terminal residue" evidence="4">
    <location>
        <position position="245"/>
    </location>
</feature>
<dbReference type="InterPro" id="IPR043519">
    <property type="entry name" value="NT_sf"/>
</dbReference>
<feature type="domain" description="Polymerase nucleotidyl transferase" evidence="2">
    <location>
        <begin position="12"/>
        <end position="81"/>
    </location>
</feature>
<proteinExistence type="predicted"/>
<dbReference type="Proteomes" id="UP000053244">
    <property type="component" value="Unassembled WGS sequence"/>
</dbReference>
<protein>
    <recommendedName>
        <fullName evidence="6">DNA polymerase III subunit beta</fullName>
    </recommendedName>
</protein>
<evidence type="ECO:0000259" key="2">
    <source>
        <dbReference type="Pfam" id="PF01909"/>
    </source>
</evidence>
<name>A0A0X3VAI9_9ACTN</name>
<dbReference type="AlphaFoldDB" id="A0A0X3VAI9"/>
<evidence type="ECO:0008006" key="6">
    <source>
        <dbReference type="Google" id="ProtNLM"/>
    </source>
</evidence>
<feature type="domain" description="Adenylyltransferase AadA C-terminal" evidence="3">
    <location>
        <begin position="144"/>
        <end position="225"/>
    </location>
</feature>
<dbReference type="Pfam" id="PF01909">
    <property type="entry name" value="NTP_transf_2"/>
    <property type="match status" value="1"/>
</dbReference>
<dbReference type="GO" id="GO:0016779">
    <property type="term" value="F:nucleotidyltransferase activity"/>
    <property type="evidence" value="ECO:0007669"/>
    <property type="project" value="InterPro"/>
</dbReference>
<evidence type="ECO:0000256" key="1">
    <source>
        <dbReference type="ARBA" id="ARBA00022679"/>
    </source>
</evidence>
<evidence type="ECO:0000313" key="5">
    <source>
        <dbReference type="Proteomes" id="UP000053244"/>
    </source>
</evidence>
<gene>
    <name evidence="4" type="ORF">ADL15_02885</name>
</gene>
<dbReference type="InterPro" id="IPR002934">
    <property type="entry name" value="Polymerase_NTP_transf_dom"/>
</dbReference>
<organism evidence="4 5">
    <name type="scientific">Actinoplanes awajinensis subsp. mycoplanecinus</name>
    <dbReference type="NCBI Taxonomy" id="135947"/>
    <lineage>
        <taxon>Bacteria</taxon>
        <taxon>Bacillati</taxon>
        <taxon>Actinomycetota</taxon>
        <taxon>Actinomycetes</taxon>
        <taxon>Micromonosporales</taxon>
        <taxon>Micromonosporaceae</taxon>
        <taxon>Actinoplanes</taxon>
    </lineage>
</organism>
<dbReference type="RefSeq" id="WP_067684860.1">
    <property type="nucleotide sequence ID" value="NZ_LLZH01000009.1"/>
</dbReference>
<keyword evidence="5" id="KW-1185">Reference proteome</keyword>
<evidence type="ECO:0000313" key="4">
    <source>
        <dbReference type="EMBL" id="KUL41811.1"/>
    </source>
</evidence>
<dbReference type="OrthoDB" id="7058480at2"/>
<sequence length="245" mass="25985">MSIAAAAALADAVTALDGVAVRAVLLHGSLATGAFRPTRSDLDLLVVVDDGLTDEQASALERLAHRADLGDAAGLDLDVVTARVAAAPVREPALELHIGRYPGPPDQPTTVEVERRVAAAPDLLAELSMARADGRSLRGAAPHEVIGPVPPAWVVDRGRHWLRTWQTLTDDTEHAAFMVLTACRIWRFAVEGRHCAKTEAAAWALQQDPSLTAIRQALSQYEGEPSVPVPASAIATVLDRALTQT</sequence>
<evidence type="ECO:0000259" key="3">
    <source>
        <dbReference type="Pfam" id="PF13427"/>
    </source>
</evidence>
<comment type="caution">
    <text evidence="4">The sequence shown here is derived from an EMBL/GenBank/DDBJ whole genome shotgun (WGS) entry which is preliminary data.</text>
</comment>